<proteinExistence type="predicted"/>
<dbReference type="Proteomes" id="UP000304953">
    <property type="component" value="Unassembled WGS sequence"/>
</dbReference>
<organism evidence="1 2">
    <name type="scientific">Petralouisia muris</name>
    <dbReference type="NCBI Taxonomy" id="3032872"/>
    <lineage>
        <taxon>Bacteria</taxon>
        <taxon>Bacillati</taxon>
        <taxon>Bacillota</taxon>
        <taxon>Clostridia</taxon>
        <taxon>Lachnospirales</taxon>
        <taxon>Lachnospiraceae</taxon>
        <taxon>Petralouisia</taxon>
    </lineage>
</organism>
<protein>
    <submittedName>
        <fullName evidence="1">Prephenate dehydratase</fullName>
        <ecNumber evidence="1">4.2.1.51</ecNumber>
    </submittedName>
</protein>
<dbReference type="EMBL" id="SRYA01000011">
    <property type="protein sequence ID" value="TGY96988.1"/>
    <property type="molecule type" value="Genomic_DNA"/>
</dbReference>
<keyword evidence="1" id="KW-0456">Lyase</keyword>
<evidence type="ECO:0000313" key="1">
    <source>
        <dbReference type="EMBL" id="TGY96988.1"/>
    </source>
</evidence>
<dbReference type="EC" id="4.2.1.51" evidence="1"/>
<reference evidence="1" key="1">
    <citation type="submission" date="2019-04" db="EMBL/GenBank/DDBJ databases">
        <title>Microbes associate with the intestines of laboratory mice.</title>
        <authorList>
            <person name="Navarre W."/>
            <person name="Wong E."/>
            <person name="Huang K."/>
            <person name="Tropini C."/>
            <person name="Ng K."/>
            <person name="Yu B."/>
        </authorList>
    </citation>
    <scope>NUCLEOTIDE SEQUENCE</scope>
    <source>
        <strain evidence="1">NM01_1-7b</strain>
    </source>
</reference>
<keyword evidence="2" id="KW-1185">Reference proteome</keyword>
<sequence length="376" mass="42162">MKELSRIREEIDGIDSQIAALYEARMQLTAEVAEYKLSVGKPVLDKAREKEKLEKVKGLVQAEENRYGVGELFEQIMALSRRRQYQMMIQHGQGNDMGFAQVDSLPFSTNKVVYQGTEGAYSQIAMKAYFGEAIDSYHVETWRDAMEAISSGQADYAVLPIENSSAGIVGENFDLLVEYDNCIVAEQTIKVEHALLGLPGSSISDITHVYSHPQALMQSVDFLDMHKDWKQKKIENTAMAAKKIVEDGQKCQAAIASTVTADIYGLEILQNNINYSDENSTRFIIVSGKKICLQEAKKVSICFEISHESGSLYHMLSHFIFNNLNMVKIESRPIKDKSFEYRFFVDMEGNLGDGAVQNALKGLQEGALYLKVLGNY</sequence>
<accession>A0AC61RYC0</accession>
<name>A0AC61RYC0_9FIRM</name>
<evidence type="ECO:0000313" key="2">
    <source>
        <dbReference type="Proteomes" id="UP000304953"/>
    </source>
</evidence>
<gene>
    <name evidence="1" type="primary">pheA</name>
    <name evidence="1" type="ORF">E5329_07135</name>
</gene>
<comment type="caution">
    <text evidence="1">The sequence shown here is derived from an EMBL/GenBank/DDBJ whole genome shotgun (WGS) entry which is preliminary data.</text>
</comment>